<dbReference type="PANTHER" id="PTHR30283:SF4">
    <property type="entry name" value="PEROXIDE STRESS RESISTANCE PROTEIN YAAA"/>
    <property type="match status" value="1"/>
</dbReference>
<evidence type="ECO:0000256" key="1">
    <source>
        <dbReference type="HAMAP-Rule" id="MF_00652"/>
    </source>
</evidence>
<evidence type="ECO:0000313" key="3">
    <source>
        <dbReference type="Proteomes" id="UP000464495"/>
    </source>
</evidence>
<comment type="similarity">
    <text evidence="1">Belongs to the UPF0246 family.</text>
</comment>
<reference evidence="2 3" key="1">
    <citation type="submission" date="2019-12" db="EMBL/GenBank/DDBJ databases">
        <title>Complete genome sequence of Algicella marina strain 9Alg 56(T) isolated from the red alga Tichocarpus crinitus.</title>
        <authorList>
            <person name="Kim S.-G."/>
            <person name="Nedashkovskaya O.I."/>
        </authorList>
    </citation>
    <scope>NUCLEOTIDE SEQUENCE [LARGE SCALE GENOMIC DNA]</scope>
    <source>
        <strain evidence="2 3">9Alg 56</strain>
    </source>
</reference>
<accession>A0A6P1T1U4</accession>
<dbReference type="AlphaFoldDB" id="A0A6P1T1U4"/>
<dbReference type="EMBL" id="CP046620">
    <property type="protein sequence ID" value="QHQ35770.1"/>
    <property type="molecule type" value="Genomic_DNA"/>
</dbReference>
<gene>
    <name evidence="2" type="primary">yaaA</name>
    <name evidence="2" type="ORF">GO499_11590</name>
</gene>
<name>A0A6P1T1U4_9RHOB</name>
<proteinExistence type="inferred from homology"/>
<protein>
    <recommendedName>
        <fullName evidence="1">UPF0246 protein GO499_11590</fullName>
    </recommendedName>
</protein>
<dbReference type="Proteomes" id="UP000464495">
    <property type="component" value="Chromosome"/>
</dbReference>
<dbReference type="KEGG" id="amaq:GO499_11590"/>
<evidence type="ECO:0000313" key="2">
    <source>
        <dbReference type="EMBL" id="QHQ35770.1"/>
    </source>
</evidence>
<dbReference type="Pfam" id="PF03883">
    <property type="entry name" value="H2O2_YaaD"/>
    <property type="match status" value="1"/>
</dbReference>
<dbReference type="HAMAP" id="MF_00652">
    <property type="entry name" value="UPF0246"/>
    <property type="match status" value="1"/>
</dbReference>
<dbReference type="InterPro" id="IPR005583">
    <property type="entry name" value="YaaA"/>
</dbReference>
<keyword evidence="3" id="KW-1185">Reference proteome</keyword>
<dbReference type="GO" id="GO:0005829">
    <property type="term" value="C:cytosol"/>
    <property type="evidence" value="ECO:0007669"/>
    <property type="project" value="TreeGrafter"/>
</dbReference>
<sequence>MLCVISPAKSLDFSPAAKDLLASEPMFAEDANLLARTAARLSRTRLKALMALSDELAALNHARFQTFSPEPAGNTTKQAALAFAGDTYTGLGFNTLEREAVTYAQDHLRILSGLYGILRPLDAIQPYRLEMGRRLKVGRAESLYDYWGERLAVALDDAAEVAGANFVLNCASQEYFRAARAEKMRTAVVTPVFLDEKNGSAKVISFFAKRARGAMARYVVENRVRDPEALSGFCWEGYAFQKEQSIQLQPVFLRRERIAA</sequence>
<dbReference type="NCBIfam" id="NF002542">
    <property type="entry name" value="PRK02101.1-3"/>
    <property type="match status" value="1"/>
</dbReference>
<dbReference type="PANTHER" id="PTHR30283">
    <property type="entry name" value="PEROXIDE STRESS RESPONSE PROTEIN YAAA"/>
    <property type="match status" value="1"/>
</dbReference>
<organism evidence="2 3">
    <name type="scientific">Algicella marina</name>
    <dbReference type="NCBI Taxonomy" id="2683284"/>
    <lineage>
        <taxon>Bacteria</taxon>
        <taxon>Pseudomonadati</taxon>
        <taxon>Pseudomonadota</taxon>
        <taxon>Alphaproteobacteria</taxon>
        <taxon>Rhodobacterales</taxon>
        <taxon>Paracoccaceae</taxon>
        <taxon>Algicella</taxon>
    </lineage>
</organism>
<dbReference type="RefSeq" id="WP_161862330.1">
    <property type="nucleotide sequence ID" value="NZ_CP046620.1"/>
</dbReference>
<dbReference type="GO" id="GO:0033194">
    <property type="term" value="P:response to hydroperoxide"/>
    <property type="evidence" value="ECO:0007669"/>
    <property type="project" value="TreeGrafter"/>
</dbReference>